<dbReference type="InterPro" id="IPR013762">
    <property type="entry name" value="Integrase-like_cat_sf"/>
</dbReference>
<dbReference type="InterPro" id="IPR050090">
    <property type="entry name" value="Tyrosine_recombinase_XerCD"/>
</dbReference>
<dbReference type="PANTHER" id="PTHR30349:SF77">
    <property type="entry name" value="TYROSINE RECOMBINASE XERC"/>
    <property type="match status" value="1"/>
</dbReference>
<dbReference type="EMBL" id="QGUI01000328">
    <property type="protein sequence ID" value="PZM97188.1"/>
    <property type="molecule type" value="Genomic_DNA"/>
</dbReference>
<dbReference type="PANTHER" id="PTHR30349">
    <property type="entry name" value="PHAGE INTEGRASE-RELATED"/>
    <property type="match status" value="1"/>
</dbReference>
<dbReference type="GO" id="GO:0005737">
    <property type="term" value="C:cytoplasm"/>
    <property type="evidence" value="ECO:0007669"/>
    <property type="project" value="UniProtKB-SubCell"/>
</dbReference>
<feature type="non-terminal residue" evidence="6">
    <location>
        <position position="1"/>
    </location>
</feature>
<dbReference type="Gene3D" id="1.10.443.10">
    <property type="entry name" value="Intergrase catalytic core"/>
    <property type="match status" value="1"/>
</dbReference>
<dbReference type="InterPro" id="IPR011010">
    <property type="entry name" value="DNA_brk_join_enz"/>
</dbReference>
<dbReference type="Proteomes" id="UP000249324">
    <property type="component" value="Unassembled WGS sequence"/>
</dbReference>
<dbReference type="GO" id="GO:0015074">
    <property type="term" value="P:DNA integration"/>
    <property type="evidence" value="ECO:0007669"/>
    <property type="project" value="UniProtKB-KW"/>
</dbReference>
<reference evidence="5 7" key="3">
    <citation type="journal article" date="2021" name="BMC Genomics">
        <title>Genome-resolved metagenome and metatranscriptome analyses of thermophilic composting reveal key bacterial players and their metabolic interactions.</title>
        <authorList>
            <person name="Braga L.P.P."/>
            <person name="Pereira R.V."/>
            <person name="Martins L.F."/>
            <person name="Moura L.M.S."/>
            <person name="Sanchez F.B."/>
            <person name="Patane J.S.L."/>
            <person name="da Silva A.M."/>
            <person name="Setubal J.C."/>
        </authorList>
    </citation>
    <scope>NUCLEOTIDE SEQUENCE [LARGE SCALE GENOMIC DNA]</scope>
    <source>
        <strain evidence="5">ZC4RG45</strain>
    </source>
</reference>
<dbReference type="CDD" id="cd00798">
    <property type="entry name" value="INT_XerDC_C"/>
    <property type="match status" value="1"/>
</dbReference>
<keyword evidence="2" id="KW-0229">DNA integration</keyword>
<evidence type="ECO:0000256" key="1">
    <source>
        <dbReference type="ARBA" id="ARBA00004496"/>
    </source>
</evidence>
<dbReference type="InterPro" id="IPR002104">
    <property type="entry name" value="Integrase_catalytic"/>
</dbReference>
<evidence type="ECO:0000313" key="6">
    <source>
        <dbReference type="EMBL" id="PZM97188.1"/>
    </source>
</evidence>
<dbReference type="Pfam" id="PF00589">
    <property type="entry name" value="Phage_integrase"/>
    <property type="match status" value="1"/>
</dbReference>
<name>A0A2W4JGF7_9PSEU</name>
<accession>A0A2W4JGF7</accession>
<evidence type="ECO:0000313" key="5">
    <source>
        <dbReference type="EMBL" id="MFO7191483.1"/>
    </source>
</evidence>
<comment type="subcellular location">
    <subcellularLocation>
        <location evidence="1">Cytoplasm</location>
    </subcellularLocation>
</comment>
<keyword evidence="3" id="KW-0233">DNA recombination</keyword>
<dbReference type="PROSITE" id="PS51898">
    <property type="entry name" value="TYR_RECOMBINASE"/>
    <property type="match status" value="1"/>
</dbReference>
<dbReference type="SUPFAM" id="SSF56349">
    <property type="entry name" value="DNA breaking-rejoining enzymes"/>
    <property type="match status" value="1"/>
</dbReference>
<comment type="caution">
    <text evidence="6">The sequence shown here is derived from an EMBL/GenBank/DDBJ whole genome shotgun (WGS) entry which is preliminary data.</text>
</comment>
<proteinExistence type="predicted"/>
<dbReference type="EMBL" id="QGUI02000031">
    <property type="protein sequence ID" value="MFO7191483.1"/>
    <property type="molecule type" value="Genomic_DNA"/>
</dbReference>
<protein>
    <submittedName>
        <fullName evidence="6">Recombinase XerC</fullName>
    </submittedName>
    <submittedName>
        <fullName evidence="5">Tyrosine-type recombinase/integrase</fullName>
    </submittedName>
</protein>
<feature type="domain" description="Tyr recombinase" evidence="4">
    <location>
        <begin position="1"/>
        <end position="166"/>
    </location>
</feature>
<dbReference type="AlphaFoldDB" id="A0A2W4JGF7"/>
<reference evidence="5" key="4">
    <citation type="submission" date="2023-08" db="EMBL/GenBank/DDBJ databases">
        <authorList>
            <person name="Guima S.E.S."/>
            <person name="Martins L.F."/>
            <person name="Silva A.M."/>
            <person name="Setubal J.C."/>
        </authorList>
    </citation>
    <scope>NUCLEOTIDE SEQUENCE</scope>
    <source>
        <strain evidence="5">ZC4RG45</strain>
    </source>
</reference>
<sequence length="173" mass="18853">DPVALRDHAMLELLYATGIRVAELCSLNIGQVDFANRLLRVIGKGDKERVVPFGQPAAEALRAWLDRGRPALAPSESSHDDAPVFLGVRGRRIDQRTVRKVVREATSAVPGAAHIGPHGLRHTAATHLLDGGADLRSVQELLGHATLATTQLYTHVTVDRLKAIHDRTHPRAR</sequence>
<gene>
    <name evidence="5" type="ORF">DIU77_004500</name>
    <name evidence="6" type="ORF">DIU77_09675</name>
</gene>
<reference evidence="5" key="1">
    <citation type="submission" date="2018-05" db="EMBL/GenBank/DDBJ databases">
        <authorList>
            <person name="Moura L."/>
            <person name="Setubal J.C."/>
        </authorList>
    </citation>
    <scope>NUCLEOTIDE SEQUENCE</scope>
    <source>
        <strain evidence="5">ZC4RG45</strain>
    </source>
</reference>
<reference evidence="6" key="2">
    <citation type="submission" date="2018-05" db="EMBL/GenBank/DDBJ databases">
        <authorList>
            <person name="Lanie J.A."/>
            <person name="Ng W.-L."/>
            <person name="Kazmierczak K.M."/>
            <person name="Andrzejewski T.M."/>
            <person name="Davidsen T.M."/>
            <person name="Wayne K.J."/>
            <person name="Tettelin H."/>
            <person name="Glass J.I."/>
            <person name="Rusch D."/>
            <person name="Podicherti R."/>
            <person name="Tsui H.-C.T."/>
            <person name="Winkler M.E."/>
        </authorList>
    </citation>
    <scope>NUCLEOTIDE SEQUENCE</scope>
    <source>
        <strain evidence="6">ZC4RG45</strain>
    </source>
</reference>
<evidence type="ECO:0000256" key="3">
    <source>
        <dbReference type="ARBA" id="ARBA00023172"/>
    </source>
</evidence>
<dbReference type="STRING" id="1111738.GCA_000427905_00595"/>
<dbReference type="GO" id="GO:0003677">
    <property type="term" value="F:DNA binding"/>
    <property type="evidence" value="ECO:0007669"/>
    <property type="project" value="InterPro"/>
</dbReference>
<evidence type="ECO:0000256" key="2">
    <source>
        <dbReference type="ARBA" id="ARBA00022908"/>
    </source>
</evidence>
<evidence type="ECO:0000313" key="7">
    <source>
        <dbReference type="Proteomes" id="UP000249324"/>
    </source>
</evidence>
<organism evidence="6">
    <name type="scientific">Thermocrispum agreste</name>
    <dbReference type="NCBI Taxonomy" id="37925"/>
    <lineage>
        <taxon>Bacteria</taxon>
        <taxon>Bacillati</taxon>
        <taxon>Actinomycetota</taxon>
        <taxon>Actinomycetes</taxon>
        <taxon>Pseudonocardiales</taxon>
        <taxon>Pseudonocardiaceae</taxon>
        <taxon>Thermocrispum</taxon>
    </lineage>
</organism>
<evidence type="ECO:0000259" key="4">
    <source>
        <dbReference type="PROSITE" id="PS51898"/>
    </source>
</evidence>
<dbReference type="GO" id="GO:0006310">
    <property type="term" value="P:DNA recombination"/>
    <property type="evidence" value="ECO:0007669"/>
    <property type="project" value="UniProtKB-KW"/>
</dbReference>